<comment type="caution">
    <text evidence="2">The sequence shown here is derived from an EMBL/GenBank/DDBJ whole genome shotgun (WGS) entry which is preliminary data.</text>
</comment>
<reference evidence="2 3" key="1">
    <citation type="submission" date="2016-12" db="EMBL/GenBank/DDBJ databases">
        <title>Diversity of luminous bacteria.</title>
        <authorList>
            <person name="Yoshizawa S."/>
            <person name="Kogure K."/>
        </authorList>
    </citation>
    <scope>NUCLEOTIDE SEQUENCE [LARGE SCALE GENOMIC DNA]</scope>
    <source>
        <strain evidence="2 3">SA4-48</strain>
    </source>
</reference>
<accession>A0A2S7UYX4</accession>
<protein>
    <submittedName>
        <fullName evidence="2">Uncharacterized protein</fullName>
    </submittedName>
</protein>
<organism evidence="2 3">
    <name type="scientific">Psychrosphaera saromensis</name>
    <dbReference type="NCBI Taxonomy" id="716813"/>
    <lineage>
        <taxon>Bacteria</taxon>
        <taxon>Pseudomonadati</taxon>
        <taxon>Pseudomonadota</taxon>
        <taxon>Gammaproteobacteria</taxon>
        <taxon>Alteromonadales</taxon>
        <taxon>Pseudoalteromonadaceae</taxon>
        <taxon>Psychrosphaera</taxon>
    </lineage>
</organism>
<feature type="region of interest" description="Disordered" evidence="1">
    <location>
        <begin position="1"/>
        <end position="41"/>
    </location>
</feature>
<evidence type="ECO:0000256" key="1">
    <source>
        <dbReference type="SAM" id="MobiDB-lite"/>
    </source>
</evidence>
<name>A0A2S7UYX4_9GAMM</name>
<sequence>MDVTHNTLKETAAAQAQRQSKPVEVSNSLTSKSSTSNLNDAVSKVQSQTLTDDIYTKAEHIPKVTYDRPLEFTTVLADDPELLDKMTNTISHGELPARVKQIQPIYQDFMLELRTNSPTLAQKDWGFSVDENDKLVVSGDITEDERIYLEEKLNENEDLVRLAKDIPDILIKGMEYDRGNDGKGQYYGKYDVTVENFKDIIDVKELLDASATYISTGLLHFNPDYQDNLGAQLAWRAEVKYAY</sequence>
<dbReference type="OrthoDB" id="6310938at2"/>
<evidence type="ECO:0000313" key="2">
    <source>
        <dbReference type="EMBL" id="PQJ54989.1"/>
    </source>
</evidence>
<proteinExistence type="predicted"/>
<dbReference type="RefSeq" id="WP_105053513.1">
    <property type="nucleotide sequence ID" value="NZ_BMYG01000001.1"/>
</dbReference>
<dbReference type="AlphaFoldDB" id="A0A2S7UYX4"/>
<dbReference type="EMBL" id="MSCH01000003">
    <property type="protein sequence ID" value="PQJ54989.1"/>
    <property type="molecule type" value="Genomic_DNA"/>
</dbReference>
<dbReference type="Proteomes" id="UP000239007">
    <property type="component" value="Unassembled WGS sequence"/>
</dbReference>
<gene>
    <name evidence="2" type="ORF">BTO11_15885</name>
</gene>
<evidence type="ECO:0000313" key="3">
    <source>
        <dbReference type="Proteomes" id="UP000239007"/>
    </source>
</evidence>
<feature type="compositionally biased region" description="Low complexity" evidence="1">
    <location>
        <begin position="26"/>
        <end position="39"/>
    </location>
</feature>
<keyword evidence="3" id="KW-1185">Reference proteome</keyword>